<evidence type="ECO:0000259" key="1">
    <source>
        <dbReference type="PROSITE" id="PS51819"/>
    </source>
</evidence>
<sequence length="127" mass="14213">MRRVTGIGGVFFKAKDPKALAEWYRVHLGLNVEKWGGVAFRWNEDNANGTGTTAWNPFKDDTTYFAPSTASFMINYRVEDLHALLAALKAEGCNVDDKVDESEFGKFGWVIDPEGNKVELWQPPSGQ</sequence>
<dbReference type="PANTHER" id="PTHR33993">
    <property type="entry name" value="GLYOXALASE-RELATED"/>
    <property type="match status" value="1"/>
</dbReference>
<dbReference type="EMBL" id="JADIKE010000020">
    <property type="protein sequence ID" value="MBM7124024.1"/>
    <property type="molecule type" value="Genomic_DNA"/>
</dbReference>
<dbReference type="InterPro" id="IPR041581">
    <property type="entry name" value="Glyoxalase_6"/>
</dbReference>
<dbReference type="SUPFAM" id="SSF54593">
    <property type="entry name" value="Glyoxalase/Bleomycin resistance protein/Dihydroxybiphenyl dioxygenase"/>
    <property type="match status" value="1"/>
</dbReference>
<dbReference type="Proteomes" id="UP001430149">
    <property type="component" value="Unassembled WGS sequence"/>
</dbReference>
<dbReference type="CDD" id="cd06587">
    <property type="entry name" value="VOC"/>
    <property type="match status" value="1"/>
</dbReference>
<protein>
    <submittedName>
        <fullName evidence="2">VOC family protein</fullName>
    </submittedName>
</protein>
<dbReference type="PANTHER" id="PTHR33993:SF5">
    <property type="entry name" value="GLYOXALASE"/>
    <property type="match status" value="1"/>
</dbReference>
<organism evidence="2 3">
    <name type="scientific">Dyella flava</name>
    <dbReference type="NCBI Taxonomy" id="1920170"/>
    <lineage>
        <taxon>Bacteria</taxon>
        <taxon>Pseudomonadati</taxon>
        <taxon>Pseudomonadota</taxon>
        <taxon>Gammaproteobacteria</taxon>
        <taxon>Lysobacterales</taxon>
        <taxon>Rhodanobacteraceae</taxon>
        <taxon>Dyella</taxon>
    </lineage>
</organism>
<dbReference type="Gene3D" id="3.10.180.10">
    <property type="entry name" value="2,3-Dihydroxybiphenyl 1,2-Dioxygenase, domain 1"/>
    <property type="match status" value="1"/>
</dbReference>
<dbReference type="PROSITE" id="PS51819">
    <property type="entry name" value="VOC"/>
    <property type="match status" value="1"/>
</dbReference>
<accession>A0ABS2JZG3</accession>
<name>A0ABS2JZG3_9GAMM</name>
<dbReference type="InterPro" id="IPR052164">
    <property type="entry name" value="Anthracycline_SecMetBiosynth"/>
</dbReference>
<dbReference type="Pfam" id="PF18029">
    <property type="entry name" value="Glyoxalase_6"/>
    <property type="match status" value="1"/>
</dbReference>
<gene>
    <name evidence="2" type="ORF">ISP19_01410</name>
</gene>
<keyword evidence="3" id="KW-1185">Reference proteome</keyword>
<dbReference type="InterPro" id="IPR037523">
    <property type="entry name" value="VOC_core"/>
</dbReference>
<dbReference type="InterPro" id="IPR029068">
    <property type="entry name" value="Glyas_Bleomycin-R_OHBP_Dase"/>
</dbReference>
<comment type="caution">
    <text evidence="2">The sequence shown here is derived from an EMBL/GenBank/DDBJ whole genome shotgun (WGS) entry which is preliminary data.</text>
</comment>
<evidence type="ECO:0000313" key="3">
    <source>
        <dbReference type="Proteomes" id="UP001430149"/>
    </source>
</evidence>
<proteinExistence type="predicted"/>
<feature type="domain" description="VOC" evidence="1">
    <location>
        <begin position="6"/>
        <end position="123"/>
    </location>
</feature>
<reference evidence="2" key="1">
    <citation type="submission" date="2020-10" db="EMBL/GenBank/DDBJ databases">
        <title>Phylogeny of dyella-like bacteria.</title>
        <authorList>
            <person name="Fu J."/>
        </authorList>
    </citation>
    <scope>NUCLEOTIDE SEQUENCE</scope>
    <source>
        <strain evidence="2">DHOC52</strain>
    </source>
</reference>
<dbReference type="RefSeq" id="WP_204678874.1">
    <property type="nucleotide sequence ID" value="NZ_BSNR01000022.1"/>
</dbReference>
<evidence type="ECO:0000313" key="2">
    <source>
        <dbReference type="EMBL" id="MBM7124024.1"/>
    </source>
</evidence>